<evidence type="ECO:0000256" key="6">
    <source>
        <dbReference type="SAM" id="Phobius"/>
    </source>
</evidence>
<keyword evidence="2" id="KW-1003">Cell membrane</keyword>
<proteinExistence type="predicted"/>
<dbReference type="InterPro" id="IPR013525">
    <property type="entry name" value="ABC2_TM"/>
</dbReference>
<feature type="transmembrane region" description="Helical" evidence="6">
    <location>
        <begin position="188"/>
        <end position="207"/>
    </location>
</feature>
<dbReference type="PANTHER" id="PTHR30294:SF38">
    <property type="entry name" value="TRANSPORT PERMEASE PROTEIN"/>
    <property type="match status" value="1"/>
</dbReference>
<evidence type="ECO:0000256" key="2">
    <source>
        <dbReference type="ARBA" id="ARBA00022475"/>
    </source>
</evidence>
<reference evidence="8 9" key="1">
    <citation type="submission" date="2024-07" db="EMBL/GenBank/DDBJ databases">
        <title>Uliginosibacterium paludis KCTC:42655.</title>
        <authorList>
            <person name="Kim M.K."/>
        </authorList>
    </citation>
    <scope>NUCLEOTIDE SEQUENCE [LARGE SCALE GENOMIC DNA]</scope>
    <source>
        <strain evidence="8 9">KCTC 42655</strain>
    </source>
</reference>
<comment type="subcellular location">
    <subcellularLocation>
        <location evidence="1">Cell membrane</location>
        <topology evidence="1">Multi-pass membrane protein</topology>
    </subcellularLocation>
</comment>
<keyword evidence="3 6" id="KW-0812">Transmembrane</keyword>
<evidence type="ECO:0000313" key="9">
    <source>
        <dbReference type="Proteomes" id="UP001548590"/>
    </source>
</evidence>
<dbReference type="RefSeq" id="WP_345923946.1">
    <property type="nucleotide sequence ID" value="NZ_JBDIVF010000001.1"/>
</dbReference>
<accession>A0ABV2CLY5</accession>
<dbReference type="Proteomes" id="UP001548590">
    <property type="component" value="Unassembled WGS sequence"/>
</dbReference>
<evidence type="ECO:0000259" key="7">
    <source>
        <dbReference type="Pfam" id="PF12698"/>
    </source>
</evidence>
<comment type="caution">
    <text evidence="8">The sequence shown here is derived from an EMBL/GenBank/DDBJ whole genome shotgun (WGS) entry which is preliminary data.</text>
</comment>
<dbReference type="PANTHER" id="PTHR30294">
    <property type="entry name" value="MEMBRANE COMPONENT OF ABC TRANSPORTER YHHJ-RELATED"/>
    <property type="match status" value="1"/>
</dbReference>
<evidence type="ECO:0000256" key="5">
    <source>
        <dbReference type="ARBA" id="ARBA00023136"/>
    </source>
</evidence>
<feature type="transmembrane region" description="Helical" evidence="6">
    <location>
        <begin position="306"/>
        <end position="328"/>
    </location>
</feature>
<feature type="transmembrane region" description="Helical" evidence="6">
    <location>
        <begin position="269"/>
        <end position="294"/>
    </location>
</feature>
<evidence type="ECO:0000256" key="4">
    <source>
        <dbReference type="ARBA" id="ARBA00022989"/>
    </source>
</evidence>
<dbReference type="EMBL" id="JBEWLZ010000002">
    <property type="protein sequence ID" value="MET1488924.1"/>
    <property type="molecule type" value="Genomic_DNA"/>
</dbReference>
<sequence length="384" mass="41223">MLAALIRKELLALCRDPHGLAALFLMPLVFIVIMSLALKDYYTPSTRELAYAVIDAPQGAHVDTLLKAWQKRRGQPQPAPADWQAALASGTLRYVIRFAPDFDTAIEALNAPREQKIRLIADPGLEYALFRNLESELAASVGELRADAVQARFNGPGRPGANAITRLVASERLDTGVRPTAVQQNVPAWLVFGMFFVVTAIAGLFVQEAAEGTLSRLRSLGVPRRIQILAKALPYFGINAIQAALMLSAGVWLMPALGGDRLQLAGIDWFALVLMLGAISAAAIGFALAVASLVRSHAQASALGAMCNLLMAGIGGIMVPVFVMPPVMQKAAAWSPMNWSLEGLLQILLRHGDVAAVVPAAGRLLAFALFMSLVAGLLFRRRMK</sequence>
<gene>
    <name evidence="8" type="ORF">ABVT11_03735</name>
</gene>
<dbReference type="Pfam" id="PF12698">
    <property type="entry name" value="ABC2_membrane_3"/>
    <property type="match status" value="1"/>
</dbReference>
<feature type="transmembrane region" description="Helical" evidence="6">
    <location>
        <begin position="20"/>
        <end position="38"/>
    </location>
</feature>
<protein>
    <submittedName>
        <fullName evidence="8">ABC transporter permease</fullName>
    </submittedName>
</protein>
<dbReference type="InterPro" id="IPR051449">
    <property type="entry name" value="ABC-2_transporter_component"/>
</dbReference>
<evidence type="ECO:0000256" key="3">
    <source>
        <dbReference type="ARBA" id="ARBA00022692"/>
    </source>
</evidence>
<feature type="transmembrane region" description="Helical" evidence="6">
    <location>
        <begin position="228"/>
        <end position="249"/>
    </location>
</feature>
<name>A0ABV2CLY5_9RHOO</name>
<feature type="transmembrane region" description="Helical" evidence="6">
    <location>
        <begin position="354"/>
        <end position="379"/>
    </location>
</feature>
<evidence type="ECO:0000256" key="1">
    <source>
        <dbReference type="ARBA" id="ARBA00004651"/>
    </source>
</evidence>
<keyword evidence="5 6" id="KW-0472">Membrane</keyword>
<keyword evidence="4 6" id="KW-1133">Transmembrane helix</keyword>
<evidence type="ECO:0000313" key="8">
    <source>
        <dbReference type="EMBL" id="MET1488924.1"/>
    </source>
</evidence>
<organism evidence="8 9">
    <name type="scientific">Uliginosibacterium paludis</name>
    <dbReference type="NCBI Taxonomy" id="1615952"/>
    <lineage>
        <taxon>Bacteria</taxon>
        <taxon>Pseudomonadati</taxon>
        <taxon>Pseudomonadota</taxon>
        <taxon>Betaproteobacteria</taxon>
        <taxon>Rhodocyclales</taxon>
        <taxon>Zoogloeaceae</taxon>
        <taxon>Uliginosibacterium</taxon>
    </lineage>
</organism>
<feature type="domain" description="ABC-2 type transporter transmembrane" evidence="7">
    <location>
        <begin position="23"/>
        <end position="375"/>
    </location>
</feature>
<keyword evidence="9" id="KW-1185">Reference proteome</keyword>